<dbReference type="SMR" id="A0A4D6GRU6"/>
<dbReference type="EC" id="3.1.3.11" evidence="9"/>
<comment type="catalytic activity">
    <reaction evidence="1 9">
        <text>beta-D-fructose 1,6-bisphosphate + H2O = beta-D-fructose 6-phosphate + phosphate</text>
        <dbReference type="Rhea" id="RHEA:11064"/>
        <dbReference type="ChEBI" id="CHEBI:15377"/>
        <dbReference type="ChEBI" id="CHEBI:32966"/>
        <dbReference type="ChEBI" id="CHEBI:43474"/>
        <dbReference type="ChEBI" id="CHEBI:57634"/>
        <dbReference type="EC" id="3.1.3.11"/>
    </reaction>
</comment>
<feature type="binding site" evidence="9">
    <location>
        <position position="225"/>
    </location>
    <ligand>
        <name>substrate</name>
    </ligand>
</feature>
<dbReference type="EMBL" id="VRYN01000002">
    <property type="protein sequence ID" value="TYO76492.1"/>
    <property type="molecule type" value="Genomic_DNA"/>
</dbReference>
<dbReference type="GO" id="GO:0006000">
    <property type="term" value="P:fructose metabolic process"/>
    <property type="evidence" value="ECO:0007669"/>
    <property type="project" value="TreeGrafter"/>
</dbReference>
<feature type="domain" description="Fructose-1-6-bisphosphatase class 1 C-terminal" evidence="11">
    <location>
        <begin position="161"/>
        <end position="280"/>
    </location>
</feature>
<dbReference type="PANTHER" id="PTHR11556">
    <property type="entry name" value="FRUCTOSE-1,6-BISPHOSPHATASE-RELATED"/>
    <property type="match status" value="1"/>
</dbReference>
<evidence type="ECO:0000256" key="8">
    <source>
        <dbReference type="ARBA" id="ARBA00024331"/>
    </source>
</evidence>
<evidence type="ECO:0000313" key="13">
    <source>
        <dbReference type="EMBL" id="TYO76492.1"/>
    </source>
</evidence>
<dbReference type="GO" id="GO:0030388">
    <property type="term" value="P:fructose 1,6-bisphosphate metabolic process"/>
    <property type="evidence" value="ECO:0007669"/>
    <property type="project" value="TreeGrafter"/>
</dbReference>
<dbReference type="Proteomes" id="UP000323075">
    <property type="component" value="Unassembled WGS sequence"/>
</dbReference>
<comment type="similarity">
    <text evidence="2 9">Belongs to the FBPase class 1 family.</text>
</comment>
<dbReference type="GO" id="GO:0006094">
    <property type="term" value="P:gluconeogenesis"/>
    <property type="evidence" value="ECO:0007669"/>
    <property type="project" value="UniProtKB-UniRule"/>
</dbReference>
<evidence type="ECO:0000313" key="14">
    <source>
        <dbReference type="Proteomes" id="UP000296216"/>
    </source>
</evidence>
<dbReference type="Proteomes" id="UP000296216">
    <property type="component" value="Chromosome"/>
</dbReference>
<evidence type="ECO:0000256" key="3">
    <source>
        <dbReference type="ARBA" id="ARBA00022490"/>
    </source>
</evidence>
<keyword evidence="5 9" id="KW-0378">Hydrolase</keyword>
<dbReference type="InterPro" id="IPR033391">
    <property type="entry name" value="FBPase_N"/>
</dbReference>
<keyword evidence="4 9" id="KW-0479">Metal-binding</keyword>
<proteinExistence type="inferred from homology"/>
<reference evidence="13 15" key="2">
    <citation type="submission" date="2019-07" db="EMBL/GenBank/DDBJ databases">
        <title>Genomic Encyclopedia of Archaeal and Bacterial Type Strains, Phase II (KMG-II): from individual species to whole genera.</title>
        <authorList>
            <person name="Goeker M."/>
        </authorList>
    </citation>
    <scope>NUCLEOTIDE SEQUENCE [LARGE SCALE GENOMIC DNA]</scope>
    <source>
        <strain evidence="13 15">DSM 3754</strain>
    </source>
</reference>
<evidence type="ECO:0000256" key="4">
    <source>
        <dbReference type="ARBA" id="ARBA00022723"/>
    </source>
</evidence>
<evidence type="ECO:0000256" key="6">
    <source>
        <dbReference type="ARBA" id="ARBA00022842"/>
    </source>
</evidence>
<feature type="domain" description="Fructose-1-6-bisphosphatase class I N-terminal" evidence="10">
    <location>
        <begin position="21"/>
        <end position="144"/>
    </location>
</feature>
<feature type="binding site" evidence="9">
    <location>
        <begin position="90"/>
        <end position="93"/>
    </location>
    <ligand>
        <name>substrate</name>
    </ligand>
</feature>
<feature type="binding site" evidence="9">
    <location>
        <position position="87"/>
    </location>
    <ligand>
        <name>Mg(2+)</name>
        <dbReference type="ChEBI" id="CHEBI:18420"/>
        <label>1</label>
    </ligand>
</feature>
<feature type="binding site" evidence="9">
    <location>
        <position position="231"/>
    </location>
    <ligand>
        <name>Mg(2+)</name>
        <dbReference type="ChEBI" id="CHEBI:18420"/>
        <label>2</label>
    </ligand>
</feature>
<dbReference type="Pfam" id="PF18913">
    <property type="entry name" value="FBPase_C"/>
    <property type="match status" value="1"/>
</dbReference>
<name>A0A4D6GRU6_HALS9</name>
<dbReference type="GO" id="GO:0000287">
    <property type="term" value="F:magnesium ion binding"/>
    <property type="evidence" value="ECO:0007669"/>
    <property type="project" value="UniProtKB-UniRule"/>
</dbReference>
<dbReference type="GeneID" id="68693558"/>
<feature type="binding site" evidence="9">
    <location>
        <position position="89"/>
    </location>
    <ligand>
        <name>Mg(2+)</name>
        <dbReference type="ChEBI" id="CHEBI:18420"/>
        <label>1</label>
    </ligand>
</feature>
<reference evidence="12" key="3">
    <citation type="journal article" name="MicrobiologyOpen">
        <title>Whole-genome comparison between the type strain of Halobacterium salinarum (DSM 3754(T)) and the laboratory strains R1 and NRC-1.</title>
        <authorList>
            <person name="Pfeiffer F."/>
            <person name="Losensky G."/>
            <person name="Marchfelder A."/>
            <person name="Habermann B."/>
            <person name="Dyall-Smith M."/>
        </authorList>
    </citation>
    <scope>NUCLEOTIDE SEQUENCE</scope>
    <source>
        <strain evidence="12">91-R6</strain>
    </source>
</reference>
<dbReference type="RefSeq" id="WP_010902473.1">
    <property type="nucleotide sequence ID" value="NZ_VRYN01000002.1"/>
</dbReference>
<dbReference type="SUPFAM" id="SSF56655">
    <property type="entry name" value="Carbohydrate phosphatase"/>
    <property type="match status" value="1"/>
</dbReference>
<dbReference type="InterPro" id="IPR023079">
    <property type="entry name" value="SBPase"/>
</dbReference>
<evidence type="ECO:0000256" key="1">
    <source>
        <dbReference type="ARBA" id="ARBA00001273"/>
    </source>
</evidence>
<accession>A0A4D6GRU6</accession>
<feature type="binding site" evidence="9">
    <location>
        <position position="87"/>
    </location>
    <ligand>
        <name>Mg(2+)</name>
        <dbReference type="ChEBI" id="CHEBI:18420"/>
        <label>2</label>
    </ligand>
</feature>
<dbReference type="PIRSF" id="PIRSF500210">
    <property type="entry name" value="FBPtase"/>
    <property type="match status" value="1"/>
</dbReference>
<evidence type="ECO:0000259" key="11">
    <source>
        <dbReference type="Pfam" id="PF18913"/>
    </source>
</evidence>
<evidence type="ECO:0000256" key="5">
    <source>
        <dbReference type="ARBA" id="ARBA00022801"/>
    </source>
</evidence>
<evidence type="ECO:0000259" key="10">
    <source>
        <dbReference type="Pfam" id="PF00316"/>
    </source>
</evidence>
<feature type="binding site" evidence="9">
    <location>
        <position position="67"/>
    </location>
    <ligand>
        <name>Mg(2+)</name>
        <dbReference type="ChEBI" id="CHEBI:18420"/>
        <label>1</label>
    </ligand>
</feature>
<reference evidence="12 14" key="1">
    <citation type="journal article" date="2019" name="Microbiol. Resour. Announc.">
        <title>The Genome Sequence of the Halobacterium salinarum Type Strain Is Closely Related to That of Laboratory Strains NRC-1 and R1.</title>
        <authorList>
            <person name="Pfeiffer F."/>
            <person name="Marchfelder A."/>
            <person name="Habermann B."/>
            <person name="Dyall-Smith M.L."/>
        </authorList>
    </citation>
    <scope>NUCLEOTIDE SEQUENCE [LARGE SCALE GENOMIC DNA]</scope>
    <source>
        <strain evidence="12">91-R6</strain>
        <strain evidence="14">ATCC 33171 / DSM 3754 / JCM 8978 / NBRC 102687 / NCIMB 764 / 91-R6</strain>
    </source>
</reference>
<keyword evidence="6 9" id="KW-0460">Magnesium</keyword>
<feature type="binding site" evidence="9">
    <location>
        <position position="90"/>
    </location>
    <ligand>
        <name>Mg(2+)</name>
        <dbReference type="ChEBI" id="CHEBI:18420"/>
        <label>2</label>
    </ligand>
</feature>
<keyword evidence="3 9" id="KW-0963">Cytoplasm</keyword>
<protein>
    <recommendedName>
        <fullName evidence="9">Fructose-1,6-bisphosphatase class 1</fullName>
        <shortName evidence="9">FBPase class 1</shortName>
        <ecNumber evidence="9">3.1.3.11</ecNumber>
    </recommendedName>
    <alternativeName>
        <fullName evidence="9">D-fructose-1,6-bisphosphate 1-phosphohydrolase class 1</fullName>
    </alternativeName>
</protein>
<dbReference type="GO" id="GO:0005737">
    <property type="term" value="C:cytoplasm"/>
    <property type="evidence" value="ECO:0007669"/>
    <property type="project" value="UniProtKB-SubCell"/>
</dbReference>
<evidence type="ECO:0000256" key="9">
    <source>
        <dbReference type="HAMAP-Rule" id="MF_01855"/>
    </source>
</evidence>
<dbReference type="InterPro" id="IPR028343">
    <property type="entry name" value="FBPtase"/>
</dbReference>
<dbReference type="Gene3D" id="3.40.190.80">
    <property type="match status" value="1"/>
</dbReference>
<evidence type="ECO:0000313" key="12">
    <source>
        <dbReference type="EMBL" id="QCC44460.1"/>
    </source>
</evidence>
<dbReference type="Pfam" id="PF00316">
    <property type="entry name" value="FBPase"/>
    <property type="match status" value="1"/>
</dbReference>
<gene>
    <name evidence="9 12" type="primary">fbp</name>
    <name evidence="13" type="ORF">APQ99_01129</name>
    <name evidence="12" type="ORF">HBSAL_03680</name>
</gene>
<dbReference type="InterPro" id="IPR000146">
    <property type="entry name" value="FBPase_class-1"/>
</dbReference>
<keyword evidence="7 9" id="KW-0119">Carbohydrate metabolism</keyword>
<feature type="binding site" evidence="9">
    <location>
        <position position="195"/>
    </location>
    <ligand>
        <name>substrate</name>
    </ligand>
</feature>
<dbReference type="HAMAP" id="MF_01855">
    <property type="entry name" value="FBPase_class1"/>
    <property type="match status" value="1"/>
</dbReference>
<comment type="subcellular location">
    <subcellularLocation>
        <location evidence="9">Cytoplasm</location>
    </subcellularLocation>
</comment>
<dbReference type="EMBL" id="CP038631">
    <property type="protein sequence ID" value="QCC44460.1"/>
    <property type="molecule type" value="Genomic_DNA"/>
</dbReference>
<comment type="cofactor">
    <cofactor evidence="9">
        <name>Mg(2+)</name>
        <dbReference type="ChEBI" id="CHEBI:18420"/>
    </cofactor>
    <text evidence="9">Binds 2 magnesium ions per subunit.</text>
</comment>
<dbReference type="InterPro" id="IPR044015">
    <property type="entry name" value="FBPase_C_dom"/>
</dbReference>
<dbReference type="PANTHER" id="PTHR11556:SF35">
    <property type="entry name" value="SEDOHEPTULOSE-1,7-BISPHOSPHATASE, CHLOROPLASTIC"/>
    <property type="match status" value="1"/>
</dbReference>
<evidence type="ECO:0000256" key="7">
    <source>
        <dbReference type="ARBA" id="ARBA00023277"/>
    </source>
</evidence>
<dbReference type="AlphaFoldDB" id="A0A4D6GRU6"/>
<comment type="caution">
    <text evidence="9">Lacks conserved residue(s) required for the propagation of feature annotation.</text>
</comment>
<organism evidence="12 14">
    <name type="scientific">Halobacterium salinarum (strain ATCC 33171 / DSM 3754 / JCM 8978 / NBRC 102687 / NCIMB 764 / 91-R6)</name>
    <dbReference type="NCBI Taxonomy" id="2597657"/>
    <lineage>
        <taxon>Archaea</taxon>
        <taxon>Methanobacteriati</taxon>
        <taxon>Methanobacteriota</taxon>
        <taxon>Stenosarchaea group</taxon>
        <taxon>Halobacteria</taxon>
        <taxon>Halobacteriales</taxon>
        <taxon>Halobacteriaceae</taxon>
        <taxon>Halobacterium</taxon>
    </lineage>
</organism>
<evidence type="ECO:0000313" key="15">
    <source>
        <dbReference type="Proteomes" id="UP000323075"/>
    </source>
</evidence>
<dbReference type="Gene3D" id="3.30.540.10">
    <property type="entry name" value="Fructose-1,6-Bisphosphatase, subunit A, domain 1"/>
    <property type="match status" value="1"/>
</dbReference>
<comment type="pathway">
    <text evidence="8">Carbohydrate biosynthesis.</text>
</comment>
<sequence>MADVIDAVFDAIADAAPEVRAGLPDHRATRDDQNASGDTQLEADVWADDLLFDRTESIEGVNWYASEERDAVVTVGDAEGGYAVALDPLDGSSNVKSNNPCGTVVGIYDQPLPAPGSSLVAAGFVLYGPTTTMVVARDDTVRESLVSETGATTDLGPVELPADPTVYGFGGRVPDWTPAFESFVRDVEDDLKLRYGGAMIADVNQVLVYGGVFGYPGMESAPDGKLRAQFEALPIAYIVETAGGASSDGTQSLLDVAPTRLHERTPTFVGTDDVIAALDAALPDHTN</sequence>
<dbReference type="GO" id="GO:0005986">
    <property type="term" value="P:sucrose biosynthetic process"/>
    <property type="evidence" value="ECO:0007669"/>
    <property type="project" value="TreeGrafter"/>
</dbReference>
<dbReference type="PRINTS" id="PR01958">
    <property type="entry name" value="S17BPHPHTASE"/>
</dbReference>
<dbReference type="GO" id="GO:0006002">
    <property type="term" value="P:fructose 6-phosphate metabolic process"/>
    <property type="evidence" value="ECO:0007669"/>
    <property type="project" value="TreeGrafter"/>
</dbReference>
<dbReference type="GO" id="GO:0042132">
    <property type="term" value="F:fructose 1,6-bisphosphate 1-phosphatase activity"/>
    <property type="evidence" value="ECO:0007669"/>
    <property type="project" value="UniProtKB-UniRule"/>
</dbReference>
<evidence type="ECO:0000256" key="2">
    <source>
        <dbReference type="ARBA" id="ARBA00010941"/>
    </source>
</evidence>
<comment type="subunit">
    <text evidence="9">Homotetramer.</text>
</comment>
<dbReference type="PIRSF" id="PIRSF000904">
    <property type="entry name" value="FBPtase_SBPase"/>
    <property type="match status" value="1"/>
</dbReference>